<comment type="caution">
    <text evidence="2">The sequence shown here is derived from an EMBL/GenBank/DDBJ whole genome shotgun (WGS) entry which is preliminary data.</text>
</comment>
<keyword evidence="3" id="KW-1185">Reference proteome</keyword>
<dbReference type="Pfam" id="PF01674">
    <property type="entry name" value="Lipase_2"/>
    <property type="match status" value="1"/>
</dbReference>
<evidence type="ECO:0000256" key="1">
    <source>
        <dbReference type="SAM" id="SignalP"/>
    </source>
</evidence>
<dbReference type="PANTHER" id="PTHR32015:SF1">
    <property type="entry name" value="LIPASE"/>
    <property type="match status" value="1"/>
</dbReference>
<dbReference type="RefSeq" id="WP_344105625.1">
    <property type="nucleotide sequence ID" value="NZ_BAAAPC010000006.1"/>
</dbReference>
<proteinExistence type="predicted"/>
<accession>A0ABP5E7P9</accession>
<organism evidence="2 3">
    <name type="scientific">Nocardiopsis rhodophaea</name>
    <dbReference type="NCBI Taxonomy" id="280238"/>
    <lineage>
        <taxon>Bacteria</taxon>
        <taxon>Bacillati</taxon>
        <taxon>Actinomycetota</taxon>
        <taxon>Actinomycetes</taxon>
        <taxon>Streptosporangiales</taxon>
        <taxon>Nocardiopsidaceae</taxon>
        <taxon>Nocardiopsis</taxon>
    </lineage>
</organism>
<protein>
    <submittedName>
        <fullName evidence="2">Triacylglycerol lipase</fullName>
    </submittedName>
</protein>
<evidence type="ECO:0000313" key="2">
    <source>
        <dbReference type="EMBL" id="GAA1991535.1"/>
    </source>
</evidence>
<dbReference type="PANTHER" id="PTHR32015">
    <property type="entry name" value="FASTING INDUCED LIPASE"/>
    <property type="match status" value="1"/>
</dbReference>
<reference evidence="3" key="1">
    <citation type="journal article" date="2019" name="Int. J. Syst. Evol. Microbiol.">
        <title>The Global Catalogue of Microorganisms (GCM) 10K type strain sequencing project: providing services to taxonomists for standard genome sequencing and annotation.</title>
        <authorList>
            <consortium name="The Broad Institute Genomics Platform"/>
            <consortium name="The Broad Institute Genome Sequencing Center for Infectious Disease"/>
            <person name="Wu L."/>
            <person name="Ma J."/>
        </authorList>
    </citation>
    <scope>NUCLEOTIDE SEQUENCE [LARGE SCALE GENOMIC DNA]</scope>
    <source>
        <strain evidence="3">JCM 15313</strain>
    </source>
</reference>
<dbReference type="InterPro" id="IPR002918">
    <property type="entry name" value="Lipase_EstA/Esterase_EstB"/>
</dbReference>
<dbReference type="EMBL" id="BAAAPC010000006">
    <property type="protein sequence ID" value="GAA1991535.1"/>
    <property type="molecule type" value="Genomic_DNA"/>
</dbReference>
<feature type="chain" id="PRO_5047083176" evidence="1">
    <location>
        <begin position="27"/>
        <end position="232"/>
    </location>
</feature>
<dbReference type="SUPFAM" id="SSF53474">
    <property type="entry name" value="alpha/beta-Hydrolases"/>
    <property type="match status" value="1"/>
</dbReference>
<feature type="signal peptide" evidence="1">
    <location>
        <begin position="1"/>
        <end position="26"/>
    </location>
</feature>
<gene>
    <name evidence="2" type="ORF">GCM10009799_16780</name>
</gene>
<dbReference type="Gene3D" id="3.40.50.1820">
    <property type="entry name" value="alpha/beta hydrolase"/>
    <property type="match status" value="1"/>
</dbReference>
<keyword evidence="1" id="KW-0732">Signal</keyword>
<dbReference type="Proteomes" id="UP001501585">
    <property type="component" value="Unassembled WGS sequence"/>
</dbReference>
<dbReference type="InterPro" id="IPR029058">
    <property type="entry name" value="AB_hydrolase_fold"/>
</dbReference>
<sequence length="232" mass="25080">MRRLLTCLCGIAAAALVFATGAPAQAQSRAPETTPVVFVHGFAGKGSQWWAMRRDFLANGYTEDQLHVFTYNSLRSNETSAERLAGFVDEVLATTGADRVDLVTHSMGGLPSRWYIRFLGGADRVDDWVSIGGPNNGTAVAGACFSLFTSCREMKRGSGFLSDLNADDPTPHGVNYVTFRSPCDLIISPISSTALDGAANHRTRCLEHISMMWAPSVITSVRETISSPLIFD</sequence>
<evidence type="ECO:0000313" key="3">
    <source>
        <dbReference type="Proteomes" id="UP001501585"/>
    </source>
</evidence>
<name>A0ABP5E7P9_9ACTN</name>